<feature type="non-terminal residue" evidence="2">
    <location>
        <position position="864"/>
    </location>
</feature>
<accession>A0ABN9XXR1</accession>
<name>A0ABN9XXR1_9DINO</name>
<sequence>ECKILEVTGGAGAQRMERLLCDADVACVGCLNFVCAELPGKTFAMAVAHSPMGVMDQLFESPAACPILQSADIGRELCIKVLALTSADVQKEFGKTPKTLGVKGGIACLRPSPMVVCPFKLTTERTDARGHFDARADVLLATTTGKTGSCDGEEGQATLNMGIHSAIPTFASITDRRDALSAKPVLGRLTACSQEVKMMKVLKLMSTWGGPPSGPGGDDEDPERTPGAGASSSSADCYLVKVGGLKRQPSMPPPPSIRGRSGRVAKTPRASDDDGLNPHVVGTVGYWIWEPKFERAFNDYKNGRAENQSKILLLKLSGNDRKKLQIHRDLDDLAKRFSPSACKTYTDDELNARWAELKKAGATFARPCLKGLAKRSVAKIWKEVGDAENAGRKRYFLQKFFNAAAPWVDPGEVATDTIQPCGAKLVHACDDDAEIAEYFMDWVFGDNFCELLGTGNSRVKGVLLFVEASTSAKIIRALEAKGFSYDLNLEIFETIGAIESEAKRAIGGQSVLRLVGQSLLTLAGDYWSNKLTWVNGHSKALQEHGVHLQAAQAELTALSTNSVPTKAVGESLLNIAKEIPYWDVRIYDGVTVNVKAALLEKDAPDENPAAVLYAFRALLKVMSTLFPAGEDVERSAQQIGGKLLDMDLASKRAIVMQALRDWQADGEKSRRLRDALRDCHAKELPDDVRENCYKLFESVVRQAVENPPGGPMVHVDGSLCDTLEFLAGRAPASQHDACTKVSAMVNAVWRTLMAFKKLKDVSVDADSEAPPSTSDQRDALVSDVVRALQKYGMSSRPTLLDRFAVGASELLAGRVELARNYIKDLGAKTAQDINVEIDNKLAALKTAMQETTGMVEWALRCDAN</sequence>
<reference evidence="2" key="1">
    <citation type="submission" date="2023-10" db="EMBL/GenBank/DDBJ databases">
        <authorList>
            <person name="Chen Y."/>
            <person name="Shah S."/>
            <person name="Dougan E. K."/>
            <person name="Thang M."/>
            <person name="Chan C."/>
        </authorList>
    </citation>
    <scope>NUCLEOTIDE SEQUENCE [LARGE SCALE GENOMIC DNA]</scope>
</reference>
<proteinExistence type="predicted"/>
<dbReference type="EMBL" id="CAUYUJ010021175">
    <property type="protein sequence ID" value="CAK0903173.1"/>
    <property type="molecule type" value="Genomic_DNA"/>
</dbReference>
<organism evidence="2 3">
    <name type="scientific">Prorocentrum cordatum</name>
    <dbReference type="NCBI Taxonomy" id="2364126"/>
    <lineage>
        <taxon>Eukaryota</taxon>
        <taxon>Sar</taxon>
        <taxon>Alveolata</taxon>
        <taxon>Dinophyceae</taxon>
        <taxon>Prorocentrales</taxon>
        <taxon>Prorocentraceae</taxon>
        <taxon>Prorocentrum</taxon>
    </lineage>
</organism>
<evidence type="ECO:0000256" key="1">
    <source>
        <dbReference type="SAM" id="MobiDB-lite"/>
    </source>
</evidence>
<protein>
    <submittedName>
        <fullName evidence="2">Uncharacterized protein</fullName>
    </submittedName>
</protein>
<gene>
    <name evidence="2" type="ORF">PCOR1329_LOCUS79551</name>
</gene>
<feature type="non-terminal residue" evidence="2">
    <location>
        <position position="1"/>
    </location>
</feature>
<evidence type="ECO:0000313" key="3">
    <source>
        <dbReference type="Proteomes" id="UP001189429"/>
    </source>
</evidence>
<comment type="caution">
    <text evidence="2">The sequence shown here is derived from an EMBL/GenBank/DDBJ whole genome shotgun (WGS) entry which is preliminary data.</text>
</comment>
<feature type="region of interest" description="Disordered" evidence="1">
    <location>
        <begin position="207"/>
        <end position="276"/>
    </location>
</feature>
<keyword evidence="3" id="KW-1185">Reference proteome</keyword>
<dbReference type="Proteomes" id="UP001189429">
    <property type="component" value="Unassembled WGS sequence"/>
</dbReference>
<evidence type="ECO:0000313" key="2">
    <source>
        <dbReference type="EMBL" id="CAK0903173.1"/>
    </source>
</evidence>